<name>A0A8T0PKP2_PANVG</name>
<reference evidence="1" key="1">
    <citation type="submission" date="2020-05" db="EMBL/GenBank/DDBJ databases">
        <title>WGS assembly of Panicum virgatum.</title>
        <authorList>
            <person name="Lovell J.T."/>
            <person name="Jenkins J."/>
            <person name="Shu S."/>
            <person name="Juenger T.E."/>
            <person name="Schmutz J."/>
        </authorList>
    </citation>
    <scope>NUCLEOTIDE SEQUENCE</scope>
    <source>
        <strain evidence="1">AP13</strain>
    </source>
</reference>
<gene>
    <name evidence="1" type="ORF">PVAP13_8KG266845</name>
</gene>
<evidence type="ECO:0000313" key="2">
    <source>
        <dbReference type="Proteomes" id="UP000823388"/>
    </source>
</evidence>
<sequence length="89" mass="10646">MGPCSLHSLWCMSMPPEAPQLVWPDVLLTILWRIWDARKGFTFRDEVFNHRRIISTVCDDLDVWSHRYSKSLDKEALHRSFRNYMPLLL</sequence>
<accession>A0A8T0PKP2</accession>
<protein>
    <submittedName>
        <fullName evidence="1">Uncharacterized protein</fullName>
    </submittedName>
</protein>
<dbReference type="EMBL" id="CM029051">
    <property type="protein sequence ID" value="KAG2562801.1"/>
    <property type="molecule type" value="Genomic_DNA"/>
</dbReference>
<proteinExistence type="predicted"/>
<organism evidence="1 2">
    <name type="scientific">Panicum virgatum</name>
    <name type="common">Blackwell switchgrass</name>
    <dbReference type="NCBI Taxonomy" id="38727"/>
    <lineage>
        <taxon>Eukaryota</taxon>
        <taxon>Viridiplantae</taxon>
        <taxon>Streptophyta</taxon>
        <taxon>Embryophyta</taxon>
        <taxon>Tracheophyta</taxon>
        <taxon>Spermatophyta</taxon>
        <taxon>Magnoliopsida</taxon>
        <taxon>Liliopsida</taxon>
        <taxon>Poales</taxon>
        <taxon>Poaceae</taxon>
        <taxon>PACMAD clade</taxon>
        <taxon>Panicoideae</taxon>
        <taxon>Panicodae</taxon>
        <taxon>Paniceae</taxon>
        <taxon>Panicinae</taxon>
        <taxon>Panicum</taxon>
        <taxon>Panicum sect. Hiantes</taxon>
    </lineage>
</organism>
<dbReference type="AlphaFoldDB" id="A0A8T0PKP2"/>
<comment type="caution">
    <text evidence="1">The sequence shown here is derived from an EMBL/GenBank/DDBJ whole genome shotgun (WGS) entry which is preliminary data.</text>
</comment>
<evidence type="ECO:0000313" key="1">
    <source>
        <dbReference type="EMBL" id="KAG2562801.1"/>
    </source>
</evidence>
<keyword evidence="2" id="KW-1185">Reference proteome</keyword>
<dbReference type="Proteomes" id="UP000823388">
    <property type="component" value="Chromosome 8K"/>
</dbReference>